<dbReference type="EMBL" id="DS985243">
    <property type="protein sequence ID" value="EDV26756.1"/>
    <property type="molecule type" value="Genomic_DNA"/>
</dbReference>
<keyword evidence="3" id="KW-1017">Isopeptide bond</keyword>
<dbReference type="FunFam" id="1.10.10.10:FF:000014">
    <property type="entry name" value="Cullin 1"/>
    <property type="match status" value="1"/>
</dbReference>
<organism evidence="8 9">
    <name type="scientific">Trichoplax adhaerens</name>
    <name type="common">Trichoplax reptans</name>
    <dbReference type="NCBI Taxonomy" id="10228"/>
    <lineage>
        <taxon>Eukaryota</taxon>
        <taxon>Metazoa</taxon>
        <taxon>Placozoa</taxon>
        <taxon>Uniplacotomia</taxon>
        <taxon>Trichoplacea</taxon>
        <taxon>Trichoplacidae</taxon>
        <taxon>Trichoplax</taxon>
    </lineage>
</organism>
<dbReference type="GO" id="GO:0031146">
    <property type="term" value="P:SCF-dependent proteasomal ubiquitin-dependent protein catabolic process"/>
    <property type="evidence" value="ECO:0000318"/>
    <property type="project" value="GO_Central"/>
</dbReference>
<dbReference type="PhylomeDB" id="B3RQS9"/>
<dbReference type="SUPFAM" id="SSF75632">
    <property type="entry name" value="Cullin homology domain"/>
    <property type="match status" value="1"/>
</dbReference>
<evidence type="ECO:0000256" key="2">
    <source>
        <dbReference type="ARBA" id="ARBA00006019"/>
    </source>
</evidence>
<evidence type="ECO:0000256" key="3">
    <source>
        <dbReference type="ARBA" id="ARBA00022499"/>
    </source>
</evidence>
<sequence>MRKSIDYDATWASLRKVIFDVLTLKPVDRIIWSDSISDIYSICISSSEYIERIYNDCKEFLISHITHIKKELTGVYSQALLKKYYEYWIKFSSGASYLNSMFTYLNRSRNYMHGSDSSYEQMPYSSQENEELPAEIGQIAMQQWQEIIIEEYQVELVNVLLAAIENDRKEENIPVADLVQGVIHSFGKFFYQSVFEARLLEETKNFYARELARLRESYDFSGFIKAVKNRIDAEQHRCQKFFHVSSHSKVLKACISRLTAEQIDYLNCECARLVKNELIDDLNCLYKLLRLVDNGLKVMLQEIESHIKRIGKLLVINLFRKTCEDYVNAMLKVSDRFSTLIQQAFEEDPEFKTIFGKAIRAVINHSNSSSTPIRAAEILARYADILLKKGSKNWSDAELDDKQSHVINLFKYVDDKDLFQKFYSKFLAKRLIMNGSISLDAEEEMIKKLKIICGYEYTSRLHQMFTDIRLNEGVNSEFSSYLNKKNIKLTVNFSASVLQSGAWPLNQTSSPYSIPPDLERSLTTFEEYYCTSLHRGRKLVWLPYLSTAELRMTYLKKGYYVTTTTYQMAVLLLYNNALSYTGRDIATWTQLTEKELIRTLSSLEAAKILIKENSREGNSYKLNLEFGNKRTKFKIASSSIRESPQEITKVHSRIEEERKLFLQATIVRIMKSRKVLNHNSLLEEVIKMSVNRFSPSIVLIKKCIELLIEKDYMKRNEGRQDEYNYIA</sequence>
<dbReference type="InterPro" id="IPR036388">
    <property type="entry name" value="WH-like_DNA-bd_sf"/>
</dbReference>
<dbReference type="Gene3D" id="1.10.10.10">
    <property type="entry name" value="Winged helix-like DNA-binding domain superfamily/Winged helix DNA-binding domain"/>
    <property type="match status" value="2"/>
</dbReference>
<dbReference type="SUPFAM" id="SSF74788">
    <property type="entry name" value="Cullin repeat-like"/>
    <property type="match status" value="1"/>
</dbReference>
<evidence type="ECO:0000256" key="5">
    <source>
        <dbReference type="PROSITE-ProRule" id="PRU00330"/>
    </source>
</evidence>
<dbReference type="PROSITE" id="PS50069">
    <property type="entry name" value="CULLIN_2"/>
    <property type="match status" value="1"/>
</dbReference>
<dbReference type="Proteomes" id="UP000009022">
    <property type="component" value="Unassembled WGS sequence"/>
</dbReference>
<dbReference type="AlphaFoldDB" id="B3RQS9"/>
<dbReference type="STRING" id="10228.B3RQS9"/>
<dbReference type="InterPro" id="IPR016159">
    <property type="entry name" value="Cullin_repeat-like_dom_sf"/>
</dbReference>
<dbReference type="GO" id="GO:0005634">
    <property type="term" value="C:nucleus"/>
    <property type="evidence" value="ECO:0007669"/>
    <property type="project" value="UniProtKB-ARBA"/>
</dbReference>
<dbReference type="Pfam" id="PF26557">
    <property type="entry name" value="Cullin_AB"/>
    <property type="match status" value="1"/>
</dbReference>
<dbReference type="FunFam" id="1.20.1310.10:FF:000012">
    <property type="entry name" value="Cullin 2"/>
    <property type="match status" value="1"/>
</dbReference>
<protein>
    <recommendedName>
        <fullName evidence="7">Cullin family profile domain-containing protein</fullName>
    </recommendedName>
</protein>
<keyword evidence="4" id="KW-0832">Ubl conjugation</keyword>
<dbReference type="FunFam" id="1.20.1310.10:FF:000044">
    <property type="entry name" value="Ubiquitin ligase subunit CulD, putative"/>
    <property type="match status" value="1"/>
</dbReference>
<reference evidence="8 9" key="1">
    <citation type="journal article" date="2008" name="Nature">
        <title>The Trichoplax genome and the nature of placozoans.</title>
        <authorList>
            <person name="Srivastava M."/>
            <person name="Begovic E."/>
            <person name="Chapman J."/>
            <person name="Putnam N.H."/>
            <person name="Hellsten U."/>
            <person name="Kawashima T."/>
            <person name="Kuo A."/>
            <person name="Mitros T."/>
            <person name="Salamov A."/>
            <person name="Carpenter M.L."/>
            <person name="Signorovitch A.Y."/>
            <person name="Moreno M.A."/>
            <person name="Kamm K."/>
            <person name="Grimwood J."/>
            <person name="Schmutz J."/>
            <person name="Shapiro H."/>
            <person name="Grigoriev I.V."/>
            <person name="Buss L.W."/>
            <person name="Schierwater B."/>
            <person name="Dellaporta S.L."/>
            <person name="Rokhsar D.S."/>
        </authorList>
    </citation>
    <scope>NUCLEOTIDE SEQUENCE [LARGE SCALE GENOMIC DNA]</scope>
    <source>
        <strain evidence="8 9">Grell-BS-1999</strain>
    </source>
</reference>
<dbReference type="InterPro" id="IPR036390">
    <property type="entry name" value="WH_DNA-bd_sf"/>
</dbReference>
<dbReference type="SUPFAM" id="SSF46785">
    <property type="entry name" value="Winged helix' DNA-binding domain"/>
    <property type="match status" value="1"/>
</dbReference>
<dbReference type="Gene3D" id="1.20.1310.10">
    <property type="entry name" value="Cullin Repeats"/>
    <property type="match status" value="4"/>
</dbReference>
<dbReference type="PROSITE" id="PS01256">
    <property type="entry name" value="CULLIN_1"/>
    <property type="match status" value="1"/>
</dbReference>
<comment type="pathway">
    <text evidence="1">Protein modification; protein ubiquitination.</text>
</comment>
<dbReference type="RefSeq" id="XP_002110752.1">
    <property type="nucleotide sequence ID" value="XM_002110716.1"/>
</dbReference>
<dbReference type="GO" id="GO:0030674">
    <property type="term" value="F:protein-macromolecule adaptor activity"/>
    <property type="evidence" value="ECO:0000318"/>
    <property type="project" value="GO_Central"/>
</dbReference>
<dbReference type="OrthoDB" id="27073at2759"/>
<dbReference type="InterPro" id="IPR016157">
    <property type="entry name" value="Cullin_CS"/>
</dbReference>
<dbReference type="OMA" id="XVISQSR"/>
<dbReference type="InterPro" id="IPR016158">
    <property type="entry name" value="Cullin_homology"/>
</dbReference>
<evidence type="ECO:0000256" key="1">
    <source>
        <dbReference type="ARBA" id="ARBA00004906"/>
    </source>
</evidence>
<dbReference type="SMART" id="SM00182">
    <property type="entry name" value="CULLIN"/>
    <property type="match status" value="1"/>
</dbReference>
<feature type="domain" description="Cullin family profile" evidence="7">
    <location>
        <begin position="374"/>
        <end position="604"/>
    </location>
</feature>
<dbReference type="eggNOG" id="KOG2284">
    <property type="taxonomic scope" value="Eukaryota"/>
</dbReference>
<dbReference type="Pfam" id="PF00888">
    <property type="entry name" value="Cullin"/>
    <property type="match status" value="1"/>
</dbReference>
<dbReference type="SMART" id="SM00884">
    <property type="entry name" value="Cullin_Nedd8"/>
    <property type="match status" value="1"/>
</dbReference>
<dbReference type="InterPro" id="IPR045093">
    <property type="entry name" value="Cullin"/>
</dbReference>
<proteinExistence type="inferred from homology"/>
<evidence type="ECO:0000313" key="8">
    <source>
        <dbReference type="EMBL" id="EDV26756.1"/>
    </source>
</evidence>
<name>B3RQS9_TRIAD</name>
<evidence type="ECO:0000313" key="9">
    <source>
        <dbReference type="Proteomes" id="UP000009022"/>
    </source>
</evidence>
<dbReference type="GO" id="GO:0016567">
    <property type="term" value="P:protein ubiquitination"/>
    <property type="evidence" value="ECO:0000318"/>
    <property type="project" value="GO_Central"/>
</dbReference>
<accession>B3RQS9</accession>
<evidence type="ECO:0000259" key="7">
    <source>
        <dbReference type="PROSITE" id="PS50069"/>
    </source>
</evidence>
<dbReference type="CTD" id="6752501"/>
<dbReference type="GeneID" id="6752501"/>
<dbReference type="InterPro" id="IPR036317">
    <property type="entry name" value="Cullin_homology_sf"/>
</dbReference>
<dbReference type="Gene3D" id="4.10.1030.10">
    <property type="entry name" value="Ring Box Chain A, domain 5"/>
    <property type="match status" value="1"/>
</dbReference>
<dbReference type="HOGENOM" id="CLU_004747_6_1_1"/>
<evidence type="ECO:0000256" key="4">
    <source>
        <dbReference type="ARBA" id="ARBA00022843"/>
    </source>
</evidence>
<dbReference type="InterPro" id="IPR001373">
    <property type="entry name" value="Cullin_N"/>
</dbReference>
<dbReference type="GO" id="GO:0031625">
    <property type="term" value="F:ubiquitin protein ligase binding"/>
    <property type="evidence" value="ECO:0000318"/>
    <property type="project" value="GO_Central"/>
</dbReference>
<evidence type="ECO:0000256" key="6">
    <source>
        <dbReference type="RuleBase" id="RU003829"/>
    </source>
</evidence>
<dbReference type="InterPro" id="IPR059120">
    <property type="entry name" value="Cullin-like_AB"/>
</dbReference>
<dbReference type="Pfam" id="PF10557">
    <property type="entry name" value="Cullin_Nedd8"/>
    <property type="match status" value="1"/>
</dbReference>
<dbReference type="InterPro" id="IPR019559">
    <property type="entry name" value="Cullin_neddylation_domain"/>
</dbReference>
<keyword evidence="9" id="KW-1185">Reference proteome</keyword>
<dbReference type="KEGG" id="tad:TRIADDRAFT_22645"/>
<dbReference type="PANTHER" id="PTHR11932">
    <property type="entry name" value="CULLIN"/>
    <property type="match status" value="1"/>
</dbReference>
<gene>
    <name evidence="8" type="ORF">TRIADDRAFT_22645</name>
</gene>
<comment type="similarity">
    <text evidence="2 5 6">Belongs to the cullin family.</text>
</comment>
<dbReference type="InParanoid" id="B3RQS9"/>
<dbReference type="GO" id="GO:0019005">
    <property type="term" value="C:SCF ubiquitin ligase complex"/>
    <property type="evidence" value="ECO:0000318"/>
    <property type="project" value="GO_Central"/>
</dbReference>
<dbReference type="GO" id="GO:0031462">
    <property type="term" value="C:Cul2-RING ubiquitin ligase complex"/>
    <property type="evidence" value="ECO:0000318"/>
    <property type="project" value="GO_Central"/>
</dbReference>